<dbReference type="InterPro" id="IPR011692">
    <property type="entry name" value="Stress_up-reg_Nod19"/>
</dbReference>
<evidence type="ECO:0000313" key="2">
    <source>
        <dbReference type="Proteomes" id="UP000324897"/>
    </source>
</evidence>
<dbReference type="Gramene" id="TVU04850">
    <property type="protein sequence ID" value="TVU04850"/>
    <property type="gene ID" value="EJB05_47987"/>
</dbReference>
<dbReference type="EMBL" id="RWGY01000051">
    <property type="protein sequence ID" value="TVU04850.1"/>
    <property type="molecule type" value="Genomic_DNA"/>
</dbReference>
<proteinExistence type="predicted"/>
<comment type="caution">
    <text evidence="1">The sequence shown here is derived from an EMBL/GenBank/DDBJ whole genome shotgun (WGS) entry which is preliminary data.</text>
</comment>
<dbReference type="Pfam" id="PF07712">
    <property type="entry name" value="SURNod19"/>
    <property type="match status" value="1"/>
</dbReference>
<protein>
    <submittedName>
        <fullName evidence="1">Uncharacterized protein</fullName>
    </submittedName>
</protein>
<keyword evidence="2" id="KW-1185">Reference proteome</keyword>
<organism evidence="1 2">
    <name type="scientific">Eragrostis curvula</name>
    <name type="common">weeping love grass</name>
    <dbReference type="NCBI Taxonomy" id="38414"/>
    <lineage>
        <taxon>Eukaryota</taxon>
        <taxon>Viridiplantae</taxon>
        <taxon>Streptophyta</taxon>
        <taxon>Embryophyta</taxon>
        <taxon>Tracheophyta</taxon>
        <taxon>Spermatophyta</taxon>
        <taxon>Magnoliopsida</taxon>
        <taxon>Liliopsida</taxon>
        <taxon>Poales</taxon>
        <taxon>Poaceae</taxon>
        <taxon>PACMAD clade</taxon>
        <taxon>Chloridoideae</taxon>
        <taxon>Eragrostideae</taxon>
        <taxon>Eragrostidinae</taxon>
        <taxon>Eragrostis</taxon>
    </lineage>
</organism>
<gene>
    <name evidence="1" type="ORF">EJB05_47987</name>
</gene>
<sequence>MKPTCTVGLWIHSSSLSMNPTIWIPDPYGIEIRNPPDGYEEKRFLNVHAIDMRGVTDKLGCTECRCDLYNVSVDEYGLAIRKNYTGGRFYCYDQTRCKVREGFNGGLRKLFLRYTVTWLDWSTLTDWHNSRVLLRPYLDAVVPVKIFIFDDTDRSLLDGKSEHACKLDIAVDDLHRRILVDMGGASW</sequence>
<dbReference type="PANTHER" id="PTHR33390">
    <property type="entry name" value="STRESS UP-REGULATED NOD 19 PROTEIN"/>
    <property type="match status" value="1"/>
</dbReference>
<reference evidence="1 2" key="1">
    <citation type="journal article" date="2019" name="Sci. Rep.">
        <title>A high-quality genome of Eragrostis curvula grass provides insights into Poaceae evolution and supports new strategies to enhance forage quality.</title>
        <authorList>
            <person name="Carballo J."/>
            <person name="Santos B.A.C.M."/>
            <person name="Zappacosta D."/>
            <person name="Garbus I."/>
            <person name="Selva J.P."/>
            <person name="Gallo C.A."/>
            <person name="Diaz A."/>
            <person name="Albertini E."/>
            <person name="Caccamo M."/>
            <person name="Echenique V."/>
        </authorList>
    </citation>
    <scope>NUCLEOTIDE SEQUENCE [LARGE SCALE GENOMIC DNA]</scope>
    <source>
        <strain evidence="2">cv. Victoria</strain>
        <tissue evidence="1">Leaf</tissue>
    </source>
</reference>
<evidence type="ECO:0000313" key="1">
    <source>
        <dbReference type="EMBL" id="TVU04850.1"/>
    </source>
</evidence>
<feature type="non-terminal residue" evidence="1">
    <location>
        <position position="1"/>
    </location>
</feature>
<name>A0A5J9T0T5_9POAL</name>
<dbReference type="OrthoDB" id="1923469at2759"/>
<dbReference type="PANTHER" id="PTHR33390:SF1">
    <property type="entry name" value="STRESS UP-REGULATED NOD 19 PROTEIN"/>
    <property type="match status" value="1"/>
</dbReference>
<dbReference type="AlphaFoldDB" id="A0A5J9T0T5"/>
<accession>A0A5J9T0T5</accession>
<dbReference type="Proteomes" id="UP000324897">
    <property type="component" value="Unassembled WGS sequence"/>
</dbReference>